<evidence type="ECO:0000256" key="1">
    <source>
        <dbReference type="ARBA" id="ARBA00001946"/>
    </source>
</evidence>
<accession>A0ABS4SNR1</accession>
<evidence type="ECO:0000313" key="11">
    <source>
        <dbReference type="Proteomes" id="UP000781958"/>
    </source>
</evidence>
<dbReference type="PANTHER" id="PTHR33653:SF1">
    <property type="entry name" value="RIBONUCLEASE VAPC2"/>
    <property type="match status" value="1"/>
</dbReference>
<evidence type="ECO:0000256" key="6">
    <source>
        <dbReference type="ARBA" id="ARBA00022842"/>
    </source>
</evidence>
<keyword evidence="11" id="KW-1185">Reference proteome</keyword>
<comment type="cofactor">
    <cofactor evidence="1 8">
        <name>Mg(2+)</name>
        <dbReference type="ChEBI" id="CHEBI:18420"/>
    </cofactor>
</comment>
<gene>
    <name evidence="8" type="primary">vapC</name>
    <name evidence="10" type="ORF">J2851_003980</name>
</gene>
<dbReference type="InterPro" id="IPR050556">
    <property type="entry name" value="Type_II_TA_system_RNase"/>
</dbReference>
<evidence type="ECO:0000256" key="7">
    <source>
        <dbReference type="ARBA" id="ARBA00038093"/>
    </source>
</evidence>
<feature type="binding site" evidence="8">
    <location>
        <position position="4"/>
    </location>
    <ligand>
        <name>Mg(2+)</name>
        <dbReference type="ChEBI" id="CHEBI:18420"/>
    </ligand>
</feature>
<evidence type="ECO:0000256" key="3">
    <source>
        <dbReference type="ARBA" id="ARBA00022722"/>
    </source>
</evidence>
<keyword evidence="8" id="KW-0800">Toxin</keyword>
<keyword evidence="4 8" id="KW-0479">Metal-binding</keyword>
<keyword evidence="2 8" id="KW-1277">Toxin-antitoxin system</keyword>
<dbReference type="Proteomes" id="UP000781958">
    <property type="component" value="Unassembled WGS sequence"/>
</dbReference>
<organism evidence="10 11">
    <name type="scientific">Azospirillum rugosum</name>
    <dbReference type="NCBI Taxonomy" id="416170"/>
    <lineage>
        <taxon>Bacteria</taxon>
        <taxon>Pseudomonadati</taxon>
        <taxon>Pseudomonadota</taxon>
        <taxon>Alphaproteobacteria</taxon>
        <taxon>Rhodospirillales</taxon>
        <taxon>Azospirillaceae</taxon>
        <taxon>Azospirillum</taxon>
    </lineage>
</organism>
<dbReference type="Gene3D" id="3.40.50.1010">
    <property type="entry name" value="5'-nuclease"/>
    <property type="match status" value="1"/>
</dbReference>
<dbReference type="EC" id="3.1.-.-" evidence="8"/>
<name>A0ABS4SNR1_9PROT</name>
<evidence type="ECO:0000256" key="4">
    <source>
        <dbReference type="ARBA" id="ARBA00022723"/>
    </source>
</evidence>
<dbReference type="CDD" id="cd09871">
    <property type="entry name" value="PIN_MtVapC28-VapC30-like"/>
    <property type="match status" value="1"/>
</dbReference>
<evidence type="ECO:0000256" key="8">
    <source>
        <dbReference type="HAMAP-Rule" id="MF_00265"/>
    </source>
</evidence>
<comment type="caution">
    <text evidence="10">The sequence shown here is derived from an EMBL/GenBank/DDBJ whole genome shotgun (WGS) entry which is preliminary data.</text>
</comment>
<evidence type="ECO:0000256" key="2">
    <source>
        <dbReference type="ARBA" id="ARBA00022649"/>
    </source>
</evidence>
<feature type="domain" description="PIN" evidence="9">
    <location>
        <begin position="1"/>
        <end position="124"/>
    </location>
</feature>
<dbReference type="InterPro" id="IPR002716">
    <property type="entry name" value="PIN_dom"/>
</dbReference>
<dbReference type="Pfam" id="PF01850">
    <property type="entry name" value="PIN"/>
    <property type="match status" value="1"/>
</dbReference>
<dbReference type="RefSeq" id="WP_209768218.1">
    <property type="nucleotide sequence ID" value="NZ_JAGINP010000014.1"/>
</dbReference>
<reference evidence="10 11" key="1">
    <citation type="submission" date="2021-03" db="EMBL/GenBank/DDBJ databases">
        <title>Genomic Encyclopedia of Type Strains, Phase III (KMG-III): the genomes of soil and plant-associated and newly described type strains.</title>
        <authorList>
            <person name="Whitman W."/>
        </authorList>
    </citation>
    <scope>NUCLEOTIDE SEQUENCE [LARGE SCALE GENOMIC DNA]</scope>
    <source>
        <strain evidence="10 11">IMMIB AFH-6</strain>
    </source>
</reference>
<dbReference type="GO" id="GO:0016787">
    <property type="term" value="F:hydrolase activity"/>
    <property type="evidence" value="ECO:0007669"/>
    <property type="project" value="UniProtKB-KW"/>
</dbReference>
<dbReference type="EMBL" id="JAGINP010000014">
    <property type="protein sequence ID" value="MBP2294194.1"/>
    <property type="molecule type" value="Genomic_DNA"/>
</dbReference>
<evidence type="ECO:0000256" key="5">
    <source>
        <dbReference type="ARBA" id="ARBA00022801"/>
    </source>
</evidence>
<keyword evidence="6 8" id="KW-0460">Magnesium</keyword>
<dbReference type="PANTHER" id="PTHR33653">
    <property type="entry name" value="RIBONUCLEASE VAPC2"/>
    <property type="match status" value="1"/>
</dbReference>
<comment type="similarity">
    <text evidence="7 8">Belongs to the PINc/VapC protein family.</text>
</comment>
<feature type="binding site" evidence="8">
    <location>
        <position position="99"/>
    </location>
    <ligand>
        <name>Mg(2+)</name>
        <dbReference type="ChEBI" id="CHEBI:18420"/>
    </ligand>
</feature>
<protein>
    <recommendedName>
        <fullName evidence="8">Ribonuclease VapC</fullName>
        <shortName evidence="8">RNase VapC</shortName>
        <ecNumber evidence="8">3.1.-.-</ecNumber>
    </recommendedName>
    <alternativeName>
        <fullName evidence="8">Toxin VapC</fullName>
    </alternativeName>
</protein>
<keyword evidence="5 8" id="KW-0378">Hydrolase</keyword>
<dbReference type="InterPro" id="IPR029060">
    <property type="entry name" value="PIN-like_dom_sf"/>
</dbReference>
<dbReference type="SUPFAM" id="SSF88723">
    <property type="entry name" value="PIN domain-like"/>
    <property type="match status" value="1"/>
</dbReference>
<comment type="function">
    <text evidence="8">Toxic component of a toxin-antitoxin (TA) system. An RNase.</text>
</comment>
<dbReference type="InterPro" id="IPR022907">
    <property type="entry name" value="VapC_family"/>
</dbReference>
<evidence type="ECO:0000313" key="10">
    <source>
        <dbReference type="EMBL" id="MBP2294194.1"/>
    </source>
</evidence>
<keyword evidence="3 8" id="KW-0540">Nuclease</keyword>
<evidence type="ECO:0000259" key="9">
    <source>
        <dbReference type="Pfam" id="PF01850"/>
    </source>
</evidence>
<proteinExistence type="inferred from homology"/>
<sequence>MVIDSSAILAILLKEPERDRFLNVIATAPNRFMSVMSMIEIGIVARSRLGTRGFEQAVAILDAFAVDVVPLTRHLAELAVGAHQRFGRGHHPAKLNMGDCCSYALALDLGQPLLFKGNDFSQTDAQPALPL</sequence>
<dbReference type="HAMAP" id="MF_00265">
    <property type="entry name" value="VapC_Nob1"/>
    <property type="match status" value="1"/>
</dbReference>